<sequence length="70" mass="8195">MAIKLQISFYIILSGFVKGILIMDLLYMVIVAGFVIIGYLYKRLLAWWMAVSVLIICFAFFKIRYVAFLY</sequence>
<accession>A0A0F5IJE9</accession>
<reference evidence="2 3" key="1">
    <citation type="submission" date="2013-04" db="EMBL/GenBank/DDBJ databases">
        <title>The Genome Sequence of Parabacteroides goldsteinii DSM 19448.</title>
        <authorList>
            <consortium name="The Broad Institute Genomics Platform"/>
            <person name="Earl A."/>
            <person name="Ward D."/>
            <person name="Feldgarden M."/>
            <person name="Gevers D."/>
            <person name="Martens E."/>
            <person name="Sakamoto M."/>
            <person name="Benno Y."/>
            <person name="Song Y."/>
            <person name="Liu C."/>
            <person name="Lee J."/>
            <person name="Bolanos M."/>
            <person name="Vaisanen M.L."/>
            <person name="Finegold S.M."/>
            <person name="Walker B."/>
            <person name="Young S."/>
            <person name="Zeng Q."/>
            <person name="Gargeya S."/>
            <person name="Fitzgerald M."/>
            <person name="Haas B."/>
            <person name="Abouelleil A."/>
            <person name="Allen A.W."/>
            <person name="Alvarado L."/>
            <person name="Arachchi H.M."/>
            <person name="Berlin A.M."/>
            <person name="Chapman S.B."/>
            <person name="Gainer-Dewar J."/>
            <person name="Goldberg J."/>
            <person name="Griggs A."/>
            <person name="Gujja S."/>
            <person name="Hansen M."/>
            <person name="Howarth C."/>
            <person name="Imamovic A."/>
            <person name="Ireland A."/>
            <person name="Larimer J."/>
            <person name="McCowan C."/>
            <person name="Murphy C."/>
            <person name="Pearson M."/>
            <person name="Poon T.W."/>
            <person name="Priest M."/>
            <person name="Roberts A."/>
            <person name="Saif S."/>
            <person name="Shea T."/>
            <person name="Sisk P."/>
            <person name="Sykes S."/>
            <person name="Wortman J."/>
            <person name="Nusbaum C."/>
            <person name="Birren B."/>
        </authorList>
    </citation>
    <scope>NUCLEOTIDE SEQUENCE [LARGE SCALE GENOMIC DNA]</scope>
    <source>
        <strain evidence="2 3">DSM 19448</strain>
    </source>
</reference>
<name>A0A0F5IJE9_9BACT</name>
<feature type="transmembrane region" description="Helical" evidence="1">
    <location>
        <begin position="47"/>
        <end position="67"/>
    </location>
</feature>
<evidence type="ECO:0000256" key="1">
    <source>
        <dbReference type="SAM" id="Phobius"/>
    </source>
</evidence>
<protein>
    <submittedName>
        <fullName evidence="2">Uncharacterized protein</fullName>
    </submittedName>
</protein>
<keyword evidence="1" id="KW-0812">Transmembrane</keyword>
<dbReference type="EMBL" id="AQHV01000028">
    <property type="protein sequence ID" value="KKB45608.1"/>
    <property type="molecule type" value="Genomic_DNA"/>
</dbReference>
<keyword evidence="1" id="KW-0472">Membrane</keyword>
<dbReference type="HOGENOM" id="CLU_2937440_0_0_10"/>
<evidence type="ECO:0000313" key="2">
    <source>
        <dbReference type="EMBL" id="KKB45608.1"/>
    </source>
</evidence>
<dbReference type="Proteomes" id="UP000033047">
    <property type="component" value="Unassembled WGS sequence"/>
</dbReference>
<organism evidence="2 3">
    <name type="scientific">Parabacteroides goldsteinii DSM 19448 = WAL 12034</name>
    <dbReference type="NCBI Taxonomy" id="927665"/>
    <lineage>
        <taxon>Bacteria</taxon>
        <taxon>Pseudomonadati</taxon>
        <taxon>Bacteroidota</taxon>
        <taxon>Bacteroidia</taxon>
        <taxon>Bacteroidales</taxon>
        <taxon>Tannerellaceae</taxon>
        <taxon>Parabacteroides</taxon>
    </lineage>
</organism>
<keyword evidence="1" id="KW-1133">Transmembrane helix</keyword>
<gene>
    <name evidence="2" type="ORF">HMPREF1535_04892</name>
</gene>
<dbReference type="AlphaFoldDB" id="A0A0F5IJE9"/>
<dbReference type="PATRIC" id="fig|927665.4.peg.5017"/>
<feature type="transmembrane region" description="Helical" evidence="1">
    <location>
        <begin position="21"/>
        <end position="41"/>
    </location>
</feature>
<proteinExistence type="predicted"/>
<evidence type="ECO:0000313" key="3">
    <source>
        <dbReference type="Proteomes" id="UP000033047"/>
    </source>
</evidence>
<comment type="caution">
    <text evidence="2">The sequence shown here is derived from an EMBL/GenBank/DDBJ whole genome shotgun (WGS) entry which is preliminary data.</text>
</comment>